<feature type="compositionally biased region" description="Polar residues" evidence="1">
    <location>
        <begin position="180"/>
        <end position="190"/>
    </location>
</feature>
<reference evidence="2 3" key="1">
    <citation type="submission" date="2019-02" db="EMBL/GenBank/DDBJ databases">
        <title>Genome sequencing of the rare red list fungi Bondarzewia mesenterica.</title>
        <authorList>
            <person name="Buettner E."/>
            <person name="Kellner H."/>
        </authorList>
    </citation>
    <scope>NUCLEOTIDE SEQUENCE [LARGE SCALE GENOMIC DNA]</scope>
    <source>
        <strain evidence="2 3">DSM 108281</strain>
    </source>
</reference>
<evidence type="ECO:0000256" key="1">
    <source>
        <dbReference type="SAM" id="MobiDB-lite"/>
    </source>
</evidence>
<organism evidence="2 3">
    <name type="scientific">Bondarzewia mesenterica</name>
    <dbReference type="NCBI Taxonomy" id="1095465"/>
    <lineage>
        <taxon>Eukaryota</taxon>
        <taxon>Fungi</taxon>
        <taxon>Dikarya</taxon>
        <taxon>Basidiomycota</taxon>
        <taxon>Agaricomycotina</taxon>
        <taxon>Agaricomycetes</taxon>
        <taxon>Russulales</taxon>
        <taxon>Bondarzewiaceae</taxon>
        <taxon>Bondarzewia</taxon>
    </lineage>
</organism>
<comment type="caution">
    <text evidence="2">The sequence shown here is derived from an EMBL/GenBank/DDBJ whole genome shotgun (WGS) entry which is preliminary data.</text>
</comment>
<gene>
    <name evidence="2" type="ORF">EW146_g8860</name>
</gene>
<proteinExistence type="predicted"/>
<keyword evidence="3" id="KW-1185">Reference proteome</keyword>
<sequence>MLSFSNRTPLSMVQNMALTQDHASWSSSLATFPQPRINLEAELLVEGRRFHLHLSRSSQSLRICALDDGLAIRLEKTLRPTESDCLEAFGFDKTDAAMAQFAKMDATLRRRLLRERAARLSALPGVPSDTIFASYKGRESRKLGVDVSKTRLSPQIMKAQREKRRKEAADATSWTDSSSVHETLQVSQTEHLPRKSSVAIAQTSDRTREDEILHQGWGSKKLRNAVGGVTAELDVDSMLAVEDEEDQADIEPDHSSNANSDVGAYEVCPASVKRLWSNSRWRCQRGLAMV</sequence>
<evidence type="ECO:0000313" key="2">
    <source>
        <dbReference type="EMBL" id="THH08844.1"/>
    </source>
</evidence>
<protein>
    <submittedName>
        <fullName evidence="2">Uncharacterized protein</fullName>
    </submittedName>
</protein>
<name>A0A4S4LAZ3_9AGAM</name>
<dbReference type="AlphaFoldDB" id="A0A4S4LAZ3"/>
<accession>A0A4S4LAZ3</accession>
<feature type="region of interest" description="Disordered" evidence="1">
    <location>
        <begin position="157"/>
        <end position="211"/>
    </location>
</feature>
<evidence type="ECO:0000313" key="3">
    <source>
        <dbReference type="Proteomes" id="UP000310158"/>
    </source>
</evidence>
<dbReference type="EMBL" id="SGPL01000670">
    <property type="protein sequence ID" value="THH08844.1"/>
    <property type="molecule type" value="Genomic_DNA"/>
</dbReference>
<dbReference type="Proteomes" id="UP000310158">
    <property type="component" value="Unassembled WGS sequence"/>
</dbReference>